<accession>A0A1H4WTH1</accession>
<protein>
    <submittedName>
        <fullName evidence="1">Uncharacterized protein</fullName>
    </submittedName>
</protein>
<gene>
    <name evidence="1" type="ORF">SAMN05192540_4009</name>
</gene>
<organism evidence="1 2">
    <name type="scientific">Maribacter dokdonensis</name>
    <dbReference type="NCBI Taxonomy" id="320912"/>
    <lineage>
        <taxon>Bacteria</taxon>
        <taxon>Pseudomonadati</taxon>
        <taxon>Bacteroidota</taxon>
        <taxon>Flavobacteriia</taxon>
        <taxon>Flavobacteriales</taxon>
        <taxon>Flavobacteriaceae</taxon>
        <taxon>Maribacter</taxon>
    </lineage>
</organism>
<name>A0A1H4WTH1_9FLAO</name>
<dbReference type="EMBL" id="FNTB01000002">
    <property type="protein sequence ID" value="SEC96593.1"/>
    <property type="molecule type" value="Genomic_DNA"/>
</dbReference>
<evidence type="ECO:0000313" key="2">
    <source>
        <dbReference type="Proteomes" id="UP000183038"/>
    </source>
</evidence>
<sequence length="52" mass="5810">MKSQKVQKKLNVAFSGSSLLTKNNSSPLPEKALNPFLFSLFAPLLDKIKKDF</sequence>
<reference evidence="1 2" key="1">
    <citation type="submission" date="2016-10" db="EMBL/GenBank/DDBJ databases">
        <authorList>
            <person name="de Groot N.N."/>
        </authorList>
    </citation>
    <scope>NUCLEOTIDE SEQUENCE [LARGE SCALE GENOMIC DNA]</scope>
    <source>
        <strain evidence="1 2">MAR_2009_71</strain>
    </source>
</reference>
<proteinExistence type="predicted"/>
<evidence type="ECO:0000313" key="1">
    <source>
        <dbReference type="EMBL" id="SEC96593.1"/>
    </source>
</evidence>
<dbReference type="Proteomes" id="UP000183038">
    <property type="component" value="Unassembled WGS sequence"/>
</dbReference>
<dbReference type="AlphaFoldDB" id="A0A1H4WTH1"/>